<dbReference type="eggNOG" id="KOG2318">
    <property type="taxonomic scope" value="Eukaryota"/>
</dbReference>
<accession>G7JB27</accession>
<dbReference type="HOGENOM" id="CLU_1279351_0_0_1"/>
<reference evidence="3 5" key="1">
    <citation type="journal article" date="2011" name="Nature">
        <title>The Medicago genome provides insight into the evolution of rhizobial symbioses.</title>
        <authorList>
            <person name="Young N.D."/>
            <person name="Debelle F."/>
            <person name="Oldroyd G.E."/>
            <person name="Geurts R."/>
            <person name="Cannon S.B."/>
            <person name="Udvardi M.K."/>
            <person name="Benedito V.A."/>
            <person name="Mayer K.F."/>
            <person name="Gouzy J."/>
            <person name="Schoof H."/>
            <person name="Van de Peer Y."/>
            <person name="Proost S."/>
            <person name="Cook D.R."/>
            <person name="Meyers B.C."/>
            <person name="Spannagl M."/>
            <person name="Cheung F."/>
            <person name="De Mita S."/>
            <person name="Krishnakumar V."/>
            <person name="Gundlach H."/>
            <person name="Zhou S."/>
            <person name="Mudge J."/>
            <person name="Bharti A.K."/>
            <person name="Murray J.D."/>
            <person name="Naoumkina M.A."/>
            <person name="Rosen B."/>
            <person name="Silverstein K.A."/>
            <person name="Tang H."/>
            <person name="Rombauts S."/>
            <person name="Zhao P.X."/>
            <person name="Zhou P."/>
            <person name="Barbe V."/>
            <person name="Bardou P."/>
            <person name="Bechner M."/>
            <person name="Bellec A."/>
            <person name="Berger A."/>
            <person name="Berges H."/>
            <person name="Bidwell S."/>
            <person name="Bisseling T."/>
            <person name="Choisne N."/>
            <person name="Couloux A."/>
            <person name="Denny R."/>
            <person name="Deshpande S."/>
            <person name="Dai X."/>
            <person name="Doyle J.J."/>
            <person name="Dudez A.M."/>
            <person name="Farmer A.D."/>
            <person name="Fouteau S."/>
            <person name="Franken C."/>
            <person name="Gibelin C."/>
            <person name="Gish J."/>
            <person name="Goldstein S."/>
            <person name="Gonzalez A.J."/>
            <person name="Green P.J."/>
            <person name="Hallab A."/>
            <person name="Hartog M."/>
            <person name="Hua A."/>
            <person name="Humphray S.J."/>
            <person name="Jeong D.H."/>
            <person name="Jing Y."/>
            <person name="Jocker A."/>
            <person name="Kenton S.M."/>
            <person name="Kim D.J."/>
            <person name="Klee K."/>
            <person name="Lai H."/>
            <person name="Lang C."/>
            <person name="Lin S."/>
            <person name="Macmil S.L."/>
            <person name="Magdelenat G."/>
            <person name="Matthews L."/>
            <person name="McCorrison J."/>
            <person name="Monaghan E.L."/>
            <person name="Mun J.H."/>
            <person name="Najar F.Z."/>
            <person name="Nicholson C."/>
            <person name="Noirot C."/>
            <person name="O'Bleness M."/>
            <person name="Paule C.R."/>
            <person name="Poulain J."/>
            <person name="Prion F."/>
            <person name="Qin B."/>
            <person name="Qu C."/>
            <person name="Retzel E.F."/>
            <person name="Riddle C."/>
            <person name="Sallet E."/>
            <person name="Samain S."/>
            <person name="Samson N."/>
            <person name="Sanders I."/>
            <person name="Saurat O."/>
            <person name="Scarpelli C."/>
            <person name="Schiex T."/>
            <person name="Segurens B."/>
            <person name="Severin A.J."/>
            <person name="Sherrier D.J."/>
            <person name="Shi R."/>
            <person name="Sims S."/>
            <person name="Singer S.R."/>
            <person name="Sinharoy S."/>
            <person name="Sterck L."/>
            <person name="Viollet A."/>
            <person name="Wang B.B."/>
            <person name="Wang K."/>
            <person name="Wang M."/>
            <person name="Wang X."/>
            <person name="Warfsmann J."/>
            <person name="Weissenbach J."/>
            <person name="White D.D."/>
            <person name="White J.D."/>
            <person name="Wiley G.B."/>
            <person name="Wincker P."/>
            <person name="Xing Y."/>
            <person name="Yang L."/>
            <person name="Yao Z."/>
            <person name="Ying F."/>
            <person name="Zhai J."/>
            <person name="Zhou L."/>
            <person name="Zuber A."/>
            <person name="Denarie J."/>
            <person name="Dixon R.A."/>
            <person name="May G.D."/>
            <person name="Schwartz D.C."/>
            <person name="Rogers J."/>
            <person name="Quetier F."/>
            <person name="Town C.D."/>
            <person name="Roe B.A."/>
        </authorList>
    </citation>
    <scope>NUCLEOTIDE SEQUENCE [LARGE SCALE GENOMIC DNA]</scope>
    <source>
        <strain evidence="3">A17</strain>
        <strain evidence="4 5">cv. Jemalong A17</strain>
    </source>
</reference>
<sequence length="216" mass="25202">MEEHVKGVENESNSTTDEDTDAGTVMSKIRNEHEEVSVIEKDTHRLAVVYMDWNYVKVCMFYHAVVECDSSTTAAHIYKECNGLEFLSSPFDLRFIPDIWEFKQEPMDVVTKVPTNYVVKDFGPRALQHSKVDFDWEDDDPFRKRTLSRKFTDEQVSTALAYGKHLMDNIKNGVKYSIVIHYINCGNPSLHHHDIRSWFLKTIGNAETRKYMVWEI</sequence>
<dbReference type="PaxDb" id="3880-AES73655"/>
<dbReference type="PANTHER" id="PTHR12202">
    <property type="entry name" value="ESF1 HOMOLOG"/>
    <property type="match status" value="1"/>
</dbReference>
<organism evidence="3 5">
    <name type="scientific">Medicago truncatula</name>
    <name type="common">Barrel medic</name>
    <name type="synonym">Medicago tribuloides</name>
    <dbReference type="NCBI Taxonomy" id="3880"/>
    <lineage>
        <taxon>Eukaryota</taxon>
        <taxon>Viridiplantae</taxon>
        <taxon>Streptophyta</taxon>
        <taxon>Embryophyta</taxon>
        <taxon>Tracheophyta</taxon>
        <taxon>Spermatophyta</taxon>
        <taxon>Magnoliopsida</taxon>
        <taxon>eudicotyledons</taxon>
        <taxon>Gunneridae</taxon>
        <taxon>Pentapetalae</taxon>
        <taxon>rosids</taxon>
        <taxon>fabids</taxon>
        <taxon>Fabales</taxon>
        <taxon>Fabaceae</taxon>
        <taxon>Papilionoideae</taxon>
        <taxon>50 kb inversion clade</taxon>
        <taxon>NPAAA clade</taxon>
        <taxon>Hologalegina</taxon>
        <taxon>IRL clade</taxon>
        <taxon>Trifolieae</taxon>
        <taxon>Medicago</taxon>
    </lineage>
</organism>
<dbReference type="GO" id="GO:0006364">
    <property type="term" value="P:rRNA processing"/>
    <property type="evidence" value="ECO:0007669"/>
    <property type="project" value="InterPro"/>
</dbReference>
<reference evidence="4" key="3">
    <citation type="submission" date="2015-04" db="UniProtKB">
        <authorList>
            <consortium name="EnsemblPlants"/>
        </authorList>
    </citation>
    <scope>IDENTIFICATION</scope>
    <source>
        <strain evidence="4">cv. Jemalong A17</strain>
    </source>
</reference>
<dbReference type="Pfam" id="PF25121">
    <property type="entry name" value="RRM_ESF1"/>
    <property type="match status" value="1"/>
</dbReference>
<dbReference type="AlphaFoldDB" id="G7JB27"/>
<dbReference type="PANTHER" id="PTHR12202:SF0">
    <property type="entry name" value="ESF1 HOMOLOG"/>
    <property type="match status" value="1"/>
</dbReference>
<evidence type="ECO:0000313" key="3">
    <source>
        <dbReference type="EMBL" id="AES73655.1"/>
    </source>
</evidence>
<evidence type="ECO:0000313" key="4">
    <source>
        <dbReference type="EnsemblPlants" id="AES73655"/>
    </source>
</evidence>
<feature type="region of interest" description="Disordered" evidence="1">
    <location>
        <begin position="1"/>
        <end position="23"/>
    </location>
</feature>
<gene>
    <name evidence="3" type="ordered locus">MTR_3g107330</name>
</gene>
<dbReference type="InterPro" id="IPR039754">
    <property type="entry name" value="Esf1"/>
</dbReference>
<dbReference type="Proteomes" id="UP000002051">
    <property type="component" value="Chromosome 3"/>
</dbReference>
<dbReference type="STRING" id="3880.G7JB27"/>
<evidence type="ECO:0000313" key="5">
    <source>
        <dbReference type="Proteomes" id="UP000002051"/>
    </source>
</evidence>
<evidence type="ECO:0000256" key="1">
    <source>
        <dbReference type="SAM" id="MobiDB-lite"/>
    </source>
</evidence>
<keyword evidence="5" id="KW-1185">Reference proteome</keyword>
<proteinExistence type="predicted"/>
<dbReference type="OMA" id="IVIHYIN"/>
<protein>
    <recommendedName>
        <fullName evidence="2">ESF1 RRM domain-containing protein</fullName>
    </recommendedName>
</protein>
<dbReference type="EnsemblPlants" id="AES73655">
    <property type="protein sequence ID" value="AES73655"/>
    <property type="gene ID" value="MTR_3g107330"/>
</dbReference>
<feature type="domain" description="ESF1 RRM" evidence="2">
    <location>
        <begin position="61"/>
        <end position="111"/>
    </location>
</feature>
<dbReference type="EMBL" id="CM001219">
    <property type="protein sequence ID" value="AES73655.1"/>
    <property type="molecule type" value="Genomic_DNA"/>
</dbReference>
<name>G7JB27_MEDTR</name>
<dbReference type="InterPro" id="IPR056750">
    <property type="entry name" value="RRM_ESF1"/>
</dbReference>
<evidence type="ECO:0000259" key="2">
    <source>
        <dbReference type="Pfam" id="PF25121"/>
    </source>
</evidence>
<reference evidence="3 5" key="2">
    <citation type="journal article" date="2014" name="BMC Genomics">
        <title>An improved genome release (version Mt4.0) for the model legume Medicago truncatula.</title>
        <authorList>
            <person name="Tang H."/>
            <person name="Krishnakumar V."/>
            <person name="Bidwell S."/>
            <person name="Rosen B."/>
            <person name="Chan A."/>
            <person name="Zhou S."/>
            <person name="Gentzbittel L."/>
            <person name="Childs K.L."/>
            <person name="Yandell M."/>
            <person name="Gundlach H."/>
            <person name="Mayer K.F."/>
            <person name="Schwartz D.C."/>
            <person name="Town C.D."/>
        </authorList>
    </citation>
    <scope>GENOME REANNOTATION</scope>
    <source>
        <strain evidence="4 5">cv. Jemalong A17</strain>
    </source>
</reference>